<keyword evidence="2" id="KW-1185">Reference proteome</keyword>
<gene>
    <name evidence="1" type="ORF">ILYODFUR_036577</name>
</gene>
<dbReference type="EMBL" id="JAHRIQ010042275">
    <property type="protein sequence ID" value="MEQ2234942.1"/>
    <property type="molecule type" value="Genomic_DNA"/>
</dbReference>
<evidence type="ECO:0000313" key="1">
    <source>
        <dbReference type="EMBL" id="MEQ2234942.1"/>
    </source>
</evidence>
<comment type="caution">
    <text evidence="1">The sequence shown here is derived from an EMBL/GenBank/DDBJ whole genome shotgun (WGS) entry which is preliminary data.</text>
</comment>
<evidence type="ECO:0000313" key="2">
    <source>
        <dbReference type="Proteomes" id="UP001482620"/>
    </source>
</evidence>
<accession>A0ABV0TRL2</accession>
<dbReference type="Proteomes" id="UP001482620">
    <property type="component" value="Unassembled WGS sequence"/>
</dbReference>
<proteinExistence type="predicted"/>
<name>A0ABV0TRL2_9TELE</name>
<organism evidence="1 2">
    <name type="scientific">Ilyodon furcidens</name>
    <name type="common">goldbreast splitfin</name>
    <dbReference type="NCBI Taxonomy" id="33524"/>
    <lineage>
        <taxon>Eukaryota</taxon>
        <taxon>Metazoa</taxon>
        <taxon>Chordata</taxon>
        <taxon>Craniata</taxon>
        <taxon>Vertebrata</taxon>
        <taxon>Euteleostomi</taxon>
        <taxon>Actinopterygii</taxon>
        <taxon>Neopterygii</taxon>
        <taxon>Teleostei</taxon>
        <taxon>Neoteleostei</taxon>
        <taxon>Acanthomorphata</taxon>
        <taxon>Ovalentaria</taxon>
        <taxon>Atherinomorphae</taxon>
        <taxon>Cyprinodontiformes</taxon>
        <taxon>Goodeidae</taxon>
        <taxon>Ilyodon</taxon>
    </lineage>
</organism>
<sequence>MLPGFKVQTSPFLHNVNIKAPLSFCTSRLTSPSSNTPPSISYWNAAHHRDPHRSAHSPWSQIIYLTPVRLTPYCSPHNILHLFALLISRSFPSVIHHLMLTEPPGPIICISYILRL</sequence>
<protein>
    <submittedName>
        <fullName evidence="1">Uncharacterized protein</fullName>
    </submittedName>
</protein>
<reference evidence="1 2" key="1">
    <citation type="submission" date="2021-06" db="EMBL/GenBank/DDBJ databases">
        <authorList>
            <person name="Palmer J.M."/>
        </authorList>
    </citation>
    <scope>NUCLEOTIDE SEQUENCE [LARGE SCALE GENOMIC DNA]</scope>
    <source>
        <strain evidence="2">if_2019</strain>
        <tissue evidence="1">Muscle</tissue>
    </source>
</reference>